<evidence type="ECO:0000259" key="3">
    <source>
        <dbReference type="Pfam" id="PF02517"/>
    </source>
</evidence>
<dbReference type="GO" id="GO:0006508">
    <property type="term" value="P:proteolysis"/>
    <property type="evidence" value="ECO:0007669"/>
    <property type="project" value="UniProtKB-KW"/>
</dbReference>
<evidence type="ECO:0000256" key="2">
    <source>
        <dbReference type="SAM" id="SignalP"/>
    </source>
</evidence>
<proteinExistence type="predicted"/>
<gene>
    <name evidence="4" type="ORF">J2T07_002597</name>
</gene>
<keyword evidence="4" id="KW-0645">Protease</keyword>
<dbReference type="Proteomes" id="UP001237737">
    <property type="component" value="Unassembled WGS sequence"/>
</dbReference>
<name>A0ABT9T2J2_9GAMM</name>
<comment type="caution">
    <text evidence="4">The sequence shown here is derived from an EMBL/GenBank/DDBJ whole genome shotgun (WGS) entry which is preliminary data.</text>
</comment>
<keyword evidence="2" id="KW-0732">Signal</keyword>
<evidence type="ECO:0000313" key="4">
    <source>
        <dbReference type="EMBL" id="MDQ0010407.1"/>
    </source>
</evidence>
<keyword evidence="5" id="KW-1185">Reference proteome</keyword>
<feature type="transmembrane region" description="Helical" evidence="1">
    <location>
        <begin position="401"/>
        <end position="434"/>
    </location>
</feature>
<dbReference type="Pfam" id="PF02517">
    <property type="entry name" value="Rce1-like"/>
    <property type="match status" value="1"/>
</dbReference>
<accession>A0ABT9T2J2</accession>
<keyword evidence="1" id="KW-0472">Membrane</keyword>
<dbReference type="EMBL" id="JAUSSK010000003">
    <property type="protein sequence ID" value="MDQ0010407.1"/>
    <property type="molecule type" value="Genomic_DNA"/>
</dbReference>
<keyword evidence="1" id="KW-1133">Transmembrane helix</keyword>
<feature type="transmembrane region" description="Helical" evidence="1">
    <location>
        <begin position="286"/>
        <end position="303"/>
    </location>
</feature>
<feature type="domain" description="CAAX prenyl protease 2/Lysostaphin resistance protein A-like" evidence="3">
    <location>
        <begin position="371"/>
        <end position="451"/>
    </location>
</feature>
<organism evidence="4 5">
    <name type="scientific">Luteibacter jiangsuensis</name>
    <dbReference type="NCBI Taxonomy" id="637577"/>
    <lineage>
        <taxon>Bacteria</taxon>
        <taxon>Pseudomonadati</taxon>
        <taxon>Pseudomonadota</taxon>
        <taxon>Gammaproteobacteria</taxon>
        <taxon>Lysobacterales</taxon>
        <taxon>Rhodanobacteraceae</taxon>
        <taxon>Luteibacter</taxon>
    </lineage>
</organism>
<protein>
    <submittedName>
        <fullName evidence="4">Membrane protease YdiL (CAAX protease family)</fullName>
    </submittedName>
</protein>
<feature type="transmembrane region" description="Helical" evidence="1">
    <location>
        <begin position="309"/>
        <end position="330"/>
    </location>
</feature>
<evidence type="ECO:0000313" key="5">
    <source>
        <dbReference type="Proteomes" id="UP001237737"/>
    </source>
</evidence>
<feature type="signal peptide" evidence="2">
    <location>
        <begin position="1"/>
        <end position="28"/>
    </location>
</feature>
<dbReference type="RefSeq" id="WP_306850497.1">
    <property type="nucleotide sequence ID" value="NZ_JAUSSK010000003.1"/>
</dbReference>
<keyword evidence="4" id="KW-0378">Hydrolase</keyword>
<feature type="transmembrane region" description="Helical" evidence="1">
    <location>
        <begin position="374"/>
        <end position="394"/>
    </location>
</feature>
<feature type="transmembrane region" description="Helical" evidence="1">
    <location>
        <begin position="342"/>
        <end position="362"/>
    </location>
</feature>
<feature type="chain" id="PRO_5046982083" evidence="2">
    <location>
        <begin position="29"/>
        <end position="475"/>
    </location>
</feature>
<dbReference type="GO" id="GO:0008233">
    <property type="term" value="F:peptidase activity"/>
    <property type="evidence" value="ECO:0007669"/>
    <property type="project" value="UniProtKB-KW"/>
</dbReference>
<sequence>MHRGSARWAVLASAILTIASLFALPRFAATVVRAAIESESAADRDAFAAGGSPWSWRFRERDDVVAGRAFGAGRLEPAPGGLAFSATDGSAMEIGLPLTRPADVTRLDRLWLRAEASAPGNYAWVARETLSGPIRRAALGTLAAGKLPSFLRLDRLDWTDAAGRPAAPPTRAAMLRLEVRLPAAATFTLHEASLVAETGPIQSPVGALPSRLSAEGLLAWRDHARAADPLVTFGSETAAGPAQAGLPWLPPLVYLLVLGAFGGSVLRRHLRQPVVAASAARDLIDAGLVLVGPLWFIAGLGLSDRPDPIGVTMFMAGASYAFFLHATGVLPRWHWLGTWRAAGWPLLAVPAALCVVVFFGHAPSWPPLGRVAVYVGWALFQQWLMLAVVGALLERALPRPLALLLTALAFALLHTPNGLLMQLCFVAEFGWAWWYFHRRALLPVALAHALSAVLLQAGLAGGLLRSLEVSARFLG</sequence>
<evidence type="ECO:0000256" key="1">
    <source>
        <dbReference type="SAM" id="Phobius"/>
    </source>
</evidence>
<dbReference type="InterPro" id="IPR003675">
    <property type="entry name" value="Rce1/LyrA-like_dom"/>
</dbReference>
<reference evidence="4 5" key="1">
    <citation type="submission" date="2023-07" db="EMBL/GenBank/DDBJ databases">
        <title>Sorghum-associated microbial communities from plants grown in Nebraska, USA.</title>
        <authorList>
            <person name="Schachtman D."/>
        </authorList>
    </citation>
    <scope>NUCLEOTIDE SEQUENCE [LARGE SCALE GENOMIC DNA]</scope>
    <source>
        <strain evidence="4 5">CC60</strain>
    </source>
</reference>
<feature type="transmembrane region" description="Helical" evidence="1">
    <location>
        <begin position="248"/>
        <end position="266"/>
    </location>
</feature>
<keyword evidence="1" id="KW-0812">Transmembrane</keyword>
<feature type="transmembrane region" description="Helical" evidence="1">
    <location>
        <begin position="440"/>
        <end position="464"/>
    </location>
</feature>